<comment type="caution">
    <text evidence="1">The sequence shown here is derived from an EMBL/GenBank/DDBJ whole genome shotgun (WGS) entry which is preliminary data.</text>
</comment>
<proteinExistence type="predicted"/>
<organism evidence="1 2">
    <name type="scientific">Merdimmobilis hominis</name>
    <dbReference type="NCBI Taxonomy" id="2897707"/>
    <lineage>
        <taxon>Bacteria</taxon>
        <taxon>Bacillati</taxon>
        <taxon>Bacillota</taxon>
        <taxon>Clostridia</taxon>
        <taxon>Eubacteriales</taxon>
        <taxon>Oscillospiraceae</taxon>
        <taxon>Merdimmobilis</taxon>
    </lineage>
</organism>
<dbReference type="EMBL" id="JACJKY010000012">
    <property type="protein sequence ID" value="MBM6921146.1"/>
    <property type="molecule type" value="Genomic_DNA"/>
</dbReference>
<dbReference type="GO" id="GO:0008705">
    <property type="term" value="F:methionine synthase activity"/>
    <property type="evidence" value="ECO:0007669"/>
    <property type="project" value="InterPro"/>
</dbReference>
<evidence type="ECO:0000313" key="1">
    <source>
        <dbReference type="EMBL" id="MBM6921146.1"/>
    </source>
</evidence>
<protein>
    <submittedName>
        <fullName evidence="1">Methionine synthase</fullName>
    </submittedName>
</protein>
<dbReference type="RefSeq" id="WP_204446757.1">
    <property type="nucleotide sequence ID" value="NZ_JACJKY010000012.1"/>
</dbReference>
<accession>A0A939BEQ5</accession>
<dbReference type="SUPFAM" id="SSF56507">
    <property type="entry name" value="Methionine synthase activation domain-like"/>
    <property type="match status" value="1"/>
</dbReference>
<dbReference type="Gene3D" id="3.40.109.40">
    <property type="match status" value="1"/>
</dbReference>
<reference evidence="1" key="2">
    <citation type="journal article" date="2021" name="Sci. Rep.">
        <title>The distribution of antibiotic resistance genes in chicken gut microbiota commensals.</title>
        <authorList>
            <person name="Juricova H."/>
            <person name="Matiasovicova J."/>
            <person name="Kubasova T."/>
            <person name="Cejkova D."/>
            <person name="Rychlik I."/>
        </authorList>
    </citation>
    <scope>NUCLEOTIDE SEQUENCE</scope>
    <source>
        <strain evidence="1">An559</strain>
    </source>
</reference>
<dbReference type="Proteomes" id="UP000774750">
    <property type="component" value="Unassembled WGS sequence"/>
</dbReference>
<reference evidence="1" key="1">
    <citation type="submission" date="2020-08" db="EMBL/GenBank/DDBJ databases">
        <authorList>
            <person name="Cejkova D."/>
            <person name="Kubasova T."/>
            <person name="Jahodarova E."/>
            <person name="Rychlik I."/>
        </authorList>
    </citation>
    <scope>NUCLEOTIDE SEQUENCE</scope>
    <source>
        <strain evidence="1">An559</strain>
    </source>
</reference>
<evidence type="ECO:0000313" key="2">
    <source>
        <dbReference type="Proteomes" id="UP000774750"/>
    </source>
</evidence>
<sequence>MTAERVCTRIPLSEVMRYAGCHGHDERAEQMAADSIQALSSVIRPRVVSKVCRVTQTPDGCLFDDALLIPGNDLSALLNGCDQAALLACTLSAQTDAFIRKAELSDLSNALFLDSCATAAVEVVCDLFEEELQSRYPDMKRTMRYSPGYGDVPITVQEEFLSFLDAPRKIGLCATASSILTPRKSVTAIIGLSKTEVSHAKRSCETCNLKDHCQFRQKGDFCGR</sequence>
<name>A0A939BEQ5_9FIRM</name>
<gene>
    <name evidence="1" type="ORF">H6A12_08265</name>
</gene>
<dbReference type="InterPro" id="IPR037010">
    <property type="entry name" value="VitB12-dep_Met_synth_activ_sf"/>
</dbReference>
<keyword evidence="2" id="KW-1185">Reference proteome</keyword>
<dbReference type="AlphaFoldDB" id="A0A939BEQ5"/>